<dbReference type="Proteomes" id="UP001281147">
    <property type="component" value="Unassembled WGS sequence"/>
</dbReference>
<gene>
    <name evidence="1" type="ORF">LTR37_006304</name>
</gene>
<reference evidence="1" key="1">
    <citation type="submission" date="2023-07" db="EMBL/GenBank/DDBJ databases">
        <title>Black Yeasts Isolated from many extreme environments.</title>
        <authorList>
            <person name="Coleine C."/>
            <person name="Stajich J.E."/>
            <person name="Selbmann L."/>
        </authorList>
    </citation>
    <scope>NUCLEOTIDE SEQUENCE</scope>
    <source>
        <strain evidence="1">CCFEE 5714</strain>
    </source>
</reference>
<sequence>MGDTAGPAERPLRFFGFPRELRDNVYEDLKGELFVSGMEVSDDMSVFDEPEAEVTITSAVPHALLVSRQFRAEVEAQIGKSVTISNMSPFSMPPPFPRLTTPITNNLKQVNINLRASCRAPCNRAFTPSCYAVLHMHENIKWLKRTLDQLERTTPVHISFRFYLHSDVQFESKLTCGVGLDEAFVRVVAMERIVSLKVYKRGRWNSQEVDETYVS</sequence>
<protein>
    <submittedName>
        <fullName evidence="1">Uncharacterized protein</fullName>
    </submittedName>
</protein>
<accession>A0ACC3NHV3</accession>
<dbReference type="EMBL" id="JAUTXU010000041">
    <property type="protein sequence ID" value="KAK3716674.1"/>
    <property type="molecule type" value="Genomic_DNA"/>
</dbReference>
<proteinExistence type="predicted"/>
<keyword evidence="2" id="KW-1185">Reference proteome</keyword>
<comment type="caution">
    <text evidence="1">The sequence shown here is derived from an EMBL/GenBank/DDBJ whole genome shotgun (WGS) entry which is preliminary data.</text>
</comment>
<evidence type="ECO:0000313" key="1">
    <source>
        <dbReference type="EMBL" id="KAK3716674.1"/>
    </source>
</evidence>
<evidence type="ECO:0000313" key="2">
    <source>
        <dbReference type="Proteomes" id="UP001281147"/>
    </source>
</evidence>
<name>A0ACC3NHV3_9PEZI</name>
<organism evidence="1 2">
    <name type="scientific">Vermiconidia calcicola</name>
    <dbReference type="NCBI Taxonomy" id="1690605"/>
    <lineage>
        <taxon>Eukaryota</taxon>
        <taxon>Fungi</taxon>
        <taxon>Dikarya</taxon>
        <taxon>Ascomycota</taxon>
        <taxon>Pezizomycotina</taxon>
        <taxon>Dothideomycetes</taxon>
        <taxon>Dothideomycetidae</taxon>
        <taxon>Mycosphaerellales</taxon>
        <taxon>Extremaceae</taxon>
        <taxon>Vermiconidia</taxon>
    </lineage>
</organism>